<comment type="caution">
    <text evidence="2">The sequence shown here is derived from an EMBL/GenBank/DDBJ whole genome shotgun (WGS) entry which is preliminary data.</text>
</comment>
<dbReference type="RefSeq" id="WP_379684109.1">
    <property type="nucleotide sequence ID" value="NZ_JBHLYW010000005.1"/>
</dbReference>
<keyword evidence="1" id="KW-0812">Transmembrane</keyword>
<reference evidence="2 3" key="1">
    <citation type="submission" date="2024-09" db="EMBL/GenBank/DDBJ databases">
        <authorList>
            <person name="Sun Q."/>
            <person name="Mori K."/>
        </authorList>
    </citation>
    <scope>NUCLEOTIDE SEQUENCE [LARGE SCALE GENOMIC DNA]</scope>
    <source>
        <strain evidence="2 3">CGMCC 1.12926</strain>
    </source>
</reference>
<keyword evidence="1" id="KW-1133">Transmembrane helix</keyword>
<keyword evidence="1" id="KW-0472">Membrane</keyword>
<evidence type="ECO:0000256" key="1">
    <source>
        <dbReference type="SAM" id="Phobius"/>
    </source>
</evidence>
<evidence type="ECO:0000313" key="2">
    <source>
        <dbReference type="EMBL" id="MFC0076392.1"/>
    </source>
</evidence>
<evidence type="ECO:0008006" key="4">
    <source>
        <dbReference type="Google" id="ProtNLM"/>
    </source>
</evidence>
<sequence>MPSFEKTLTEILDFDFMKLNPIYQGFFAMLFFAIFVSTCSYYSNDAKISRDAYIQMFDKSFSGLIVKKYLDKDNRMSPMFQLNNSSEVYGYAILWEKAKTGDSLIKKANSRFVKILKKDTTLVIDMNTAFKYHDTFPENEK</sequence>
<name>A0ABV6BQR8_9FLAO</name>
<dbReference type="Proteomes" id="UP001589734">
    <property type="component" value="Unassembled WGS sequence"/>
</dbReference>
<feature type="transmembrane region" description="Helical" evidence="1">
    <location>
        <begin position="22"/>
        <end position="42"/>
    </location>
</feature>
<accession>A0ABV6BQR8</accession>
<dbReference type="EMBL" id="JBHLYW010000005">
    <property type="protein sequence ID" value="MFC0076392.1"/>
    <property type="molecule type" value="Genomic_DNA"/>
</dbReference>
<protein>
    <recommendedName>
        <fullName evidence="4">Lipoprotein</fullName>
    </recommendedName>
</protein>
<gene>
    <name evidence="2" type="ORF">ACFFLS_05035</name>
</gene>
<keyword evidence="3" id="KW-1185">Reference proteome</keyword>
<proteinExistence type="predicted"/>
<organism evidence="2 3">
    <name type="scientific">Flavobacterium procerum</name>
    <dbReference type="NCBI Taxonomy" id="1455569"/>
    <lineage>
        <taxon>Bacteria</taxon>
        <taxon>Pseudomonadati</taxon>
        <taxon>Bacteroidota</taxon>
        <taxon>Flavobacteriia</taxon>
        <taxon>Flavobacteriales</taxon>
        <taxon>Flavobacteriaceae</taxon>
        <taxon>Flavobacterium</taxon>
    </lineage>
</organism>
<evidence type="ECO:0000313" key="3">
    <source>
        <dbReference type="Proteomes" id="UP001589734"/>
    </source>
</evidence>